<evidence type="ECO:0000256" key="1">
    <source>
        <dbReference type="SAM" id="Phobius"/>
    </source>
</evidence>
<comment type="caution">
    <text evidence="2">The sequence shown here is derived from an EMBL/GenBank/DDBJ whole genome shotgun (WGS) entry which is preliminary data.</text>
</comment>
<keyword evidence="1" id="KW-1133">Transmembrane helix</keyword>
<keyword evidence="1" id="KW-0812">Transmembrane</keyword>
<dbReference type="OrthoDB" id="4964047at2"/>
<evidence type="ECO:0000313" key="2">
    <source>
        <dbReference type="EMBL" id="PPB49841.1"/>
    </source>
</evidence>
<feature type="transmembrane region" description="Helical" evidence="1">
    <location>
        <begin position="113"/>
        <end position="137"/>
    </location>
</feature>
<keyword evidence="1" id="KW-0472">Membrane</keyword>
<gene>
    <name evidence="2" type="ORF">C4K88_03875</name>
</gene>
<dbReference type="Proteomes" id="UP000239297">
    <property type="component" value="Unassembled WGS sequence"/>
</dbReference>
<dbReference type="AlphaFoldDB" id="A0A2S5IZ83"/>
<name>A0A2S5IZ83_9MICC</name>
<reference evidence="2 3" key="1">
    <citation type="journal article" date="2014" name="Int. J. Syst. Evol. Microbiol.">
        <title>Arthrobacter pityocampae sp. nov., isolated from Thaumetopoea pityocampa (Lep., Thaumetopoeidae).</title>
        <authorList>
            <person name="Ince I.A."/>
            <person name="Demirbag Z."/>
            <person name="Kati H."/>
        </authorList>
    </citation>
    <scope>NUCLEOTIDE SEQUENCE [LARGE SCALE GENOMIC DNA]</scope>
    <source>
        <strain evidence="2 3">Tp2</strain>
    </source>
</reference>
<organism evidence="2 3">
    <name type="scientific">Arthrobacter pityocampae</name>
    <dbReference type="NCBI Taxonomy" id="547334"/>
    <lineage>
        <taxon>Bacteria</taxon>
        <taxon>Bacillati</taxon>
        <taxon>Actinomycetota</taxon>
        <taxon>Actinomycetes</taxon>
        <taxon>Micrococcales</taxon>
        <taxon>Micrococcaceae</taxon>
        <taxon>Arthrobacter</taxon>
    </lineage>
</organism>
<feature type="transmembrane region" description="Helical" evidence="1">
    <location>
        <begin position="143"/>
        <end position="164"/>
    </location>
</feature>
<evidence type="ECO:0000313" key="3">
    <source>
        <dbReference type="Proteomes" id="UP000239297"/>
    </source>
</evidence>
<sequence length="174" mass="19348">MSTTSRMGNGLAFSPEKDLAMFADMARQGKHLNGVAKLGHGWRFTDGDPEDAVFDLAYESHPSADYFEIFRAAGWAPVISLGDTHIFKAAPGTTPVHSGVESRRDELTRNRSLYLRYSAITLIAFLLVTLGLRLVSWNEGVELVLLVLFMLPVVYTVTPLVGYWRQLNTLNRSS</sequence>
<dbReference type="RefSeq" id="WP_104120336.1">
    <property type="nucleotide sequence ID" value="NZ_PRKW01000002.1"/>
</dbReference>
<dbReference type="Pfam" id="PF11193">
    <property type="entry name" value="DUF2812"/>
    <property type="match status" value="1"/>
</dbReference>
<evidence type="ECO:0008006" key="4">
    <source>
        <dbReference type="Google" id="ProtNLM"/>
    </source>
</evidence>
<dbReference type="EMBL" id="PRKW01000002">
    <property type="protein sequence ID" value="PPB49841.1"/>
    <property type="molecule type" value="Genomic_DNA"/>
</dbReference>
<keyword evidence="3" id="KW-1185">Reference proteome</keyword>
<accession>A0A2S5IZ83</accession>
<protein>
    <recommendedName>
        <fullName evidence="4">DUF2812 domain-containing protein</fullName>
    </recommendedName>
</protein>
<dbReference type="InterPro" id="IPR021359">
    <property type="entry name" value="DUF2812"/>
</dbReference>
<proteinExistence type="predicted"/>